<feature type="domain" description="Rhodanese" evidence="1">
    <location>
        <begin position="31"/>
        <end position="119"/>
    </location>
</feature>
<accession>F0S2A0</accession>
<dbReference type="PROSITE" id="PS50206">
    <property type="entry name" value="RHODANESE_3"/>
    <property type="match status" value="1"/>
</dbReference>
<dbReference type="HOGENOM" id="CLU_089574_11_0_0"/>
<name>F0S2A0_DESTD</name>
<gene>
    <name evidence="2" type="ordered locus">Dester_1487</name>
</gene>
<dbReference type="InterPro" id="IPR001763">
    <property type="entry name" value="Rhodanese-like_dom"/>
</dbReference>
<evidence type="ECO:0000259" key="1">
    <source>
        <dbReference type="PROSITE" id="PS50206"/>
    </source>
</evidence>
<dbReference type="PANTHER" id="PTHR43031">
    <property type="entry name" value="FAD-DEPENDENT OXIDOREDUCTASE"/>
    <property type="match status" value="1"/>
</dbReference>
<organism evidence="2 3">
    <name type="scientific">Desulfurobacterium thermolithotrophum (strain DSM 11699 / BSA)</name>
    <dbReference type="NCBI Taxonomy" id="868864"/>
    <lineage>
        <taxon>Bacteria</taxon>
        <taxon>Pseudomonadati</taxon>
        <taxon>Aquificota</taxon>
        <taxon>Aquificia</taxon>
        <taxon>Desulfurobacteriales</taxon>
        <taxon>Desulfurobacteriaceae</taxon>
        <taxon>Desulfurobacterium</taxon>
    </lineage>
</organism>
<dbReference type="RefSeq" id="WP_013639062.1">
    <property type="nucleotide sequence ID" value="NC_015185.1"/>
</dbReference>
<dbReference type="Gene3D" id="3.40.250.10">
    <property type="entry name" value="Rhodanese-like domain"/>
    <property type="match status" value="1"/>
</dbReference>
<dbReference type="OrthoDB" id="9800872at2"/>
<sequence>MLKEKIMKMDIEFLASGGHKIGVDKFIELWKSGKAIMLDVRFKEEVNLCSFNFGINIPLDQLPQNLDKIPKDKLVATFCPEKIRATLAYAYLISEGFENVKILATSAADLADKIRPGLIRKLKESDR</sequence>
<evidence type="ECO:0000313" key="3">
    <source>
        <dbReference type="Proteomes" id="UP000007102"/>
    </source>
</evidence>
<dbReference type="EMBL" id="CP002543">
    <property type="protein sequence ID" value="ADY74115.1"/>
    <property type="molecule type" value="Genomic_DNA"/>
</dbReference>
<dbReference type="SUPFAM" id="SSF52821">
    <property type="entry name" value="Rhodanese/Cell cycle control phosphatase"/>
    <property type="match status" value="1"/>
</dbReference>
<evidence type="ECO:0000313" key="2">
    <source>
        <dbReference type="EMBL" id="ADY74115.1"/>
    </source>
</evidence>
<dbReference type="STRING" id="868864.Dester_1487"/>
<dbReference type="Proteomes" id="UP000007102">
    <property type="component" value="Chromosome"/>
</dbReference>
<keyword evidence="3" id="KW-1185">Reference proteome</keyword>
<dbReference type="InParanoid" id="F0S2A0"/>
<dbReference type="InterPro" id="IPR036873">
    <property type="entry name" value="Rhodanese-like_dom_sf"/>
</dbReference>
<dbReference type="PANTHER" id="PTHR43031:SF1">
    <property type="entry name" value="PYRIDINE NUCLEOTIDE-DISULPHIDE OXIDOREDUCTASE"/>
    <property type="match status" value="1"/>
</dbReference>
<dbReference type="eggNOG" id="COG0607">
    <property type="taxonomic scope" value="Bacteria"/>
</dbReference>
<dbReference type="AlphaFoldDB" id="F0S2A0"/>
<reference evidence="3" key="2">
    <citation type="submission" date="2011-02" db="EMBL/GenBank/DDBJ databases">
        <title>The complete genome of Desulfurobacterium thermolithotrophum DSM 11699.</title>
        <authorList>
            <consortium name="US DOE Joint Genome Institute (JGI-PGF)"/>
            <person name="Lucas S."/>
            <person name="Copeland A."/>
            <person name="Lapidus A."/>
            <person name="Bruce D."/>
            <person name="Goodwin L."/>
            <person name="Pitluck S."/>
            <person name="Kyrpides N."/>
            <person name="Mavromatis K."/>
            <person name="Pagani I."/>
            <person name="Ivanova N."/>
            <person name="Mikhailova N."/>
            <person name="Daligault H."/>
            <person name="Detter J.C."/>
            <person name="Tapia R."/>
            <person name="Han C."/>
            <person name="Land M."/>
            <person name="Hauser L."/>
            <person name="Markowitz V."/>
            <person name="Cheng J.-F."/>
            <person name="Hugenholtz P."/>
            <person name="Woyke T."/>
            <person name="Wu D."/>
            <person name="Spring S."/>
            <person name="Brambilla E."/>
            <person name="Klenk H.-P."/>
            <person name="Eisen J.A."/>
        </authorList>
    </citation>
    <scope>NUCLEOTIDE SEQUENCE [LARGE SCALE GENOMIC DNA]</scope>
    <source>
        <strain evidence="3">DSM 11699 / BSA</strain>
    </source>
</reference>
<dbReference type="SMART" id="SM00450">
    <property type="entry name" value="RHOD"/>
    <property type="match status" value="1"/>
</dbReference>
<dbReference type="InterPro" id="IPR050229">
    <property type="entry name" value="GlpE_sulfurtransferase"/>
</dbReference>
<dbReference type="CDD" id="cd00158">
    <property type="entry name" value="RHOD"/>
    <property type="match status" value="1"/>
</dbReference>
<dbReference type="Pfam" id="PF00581">
    <property type="entry name" value="Rhodanese"/>
    <property type="match status" value="1"/>
</dbReference>
<dbReference type="KEGG" id="dte:Dester_1487"/>
<protein>
    <submittedName>
        <fullName evidence="2">Rhodanese-like protein</fullName>
    </submittedName>
</protein>
<proteinExistence type="predicted"/>
<reference evidence="2 3" key="1">
    <citation type="journal article" date="2011" name="Stand. Genomic Sci.">
        <title>Complete genome sequence of the thermophilic sulfur-reducer Desulfurobacterium thermolithotrophum type strain (BSA(T)) from a deep-sea hydrothermal vent.</title>
        <authorList>
            <person name="Goker M."/>
            <person name="Daligault H."/>
            <person name="Mwirichia R."/>
            <person name="Lapidus A."/>
            <person name="Lucas S."/>
            <person name="Deshpande S."/>
            <person name="Pagani I."/>
            <person name="Tapia R."/>
            <person name="Cheng J.F."/>
            <person name="Goodwin L."/>
            <person name="Pitluck S."/>
            <person name="Liolios K."/>
            <person name="Ivanova N."/>
            <person name="Mavromatis K."/>
            <person name="Mikhailova N."/>
            <person name="Pati A."/>
            <person name="Chen A."/>
            <person name="Palaniappan K."/>
            <person name="Han C."/>
            <person name="Land M."/>
            <person name="Hauser L."/>
            <person name="Pan C."/>
            <person name="Brambilla E.M."/>
            <person name="Rohde M."/>
            <person name="Spring S."/>
            <person name="Sikorski J."/>
            <person name="Wirth R."/>
            <person name="Detter J.C."/>
            <person name="Woyke T."/>
            <person name="Bristow J."/>
            <person name="Eisen J.A."/>
            <person name="Markowitz V."/>
            <person name="Hugenholtz P."/>
            <person name="Kyrpides N.C."/>
            <person name="Klenk H.P."/>
        </authorList>
    </citation>
    <scope>NUCLEOTIDE SEQUENCE [LARGE SCALE GENOMIC DNA]</scope>
    <source>
        <strain evidence="3">DSM 11699 / BSA</strain>
    </source>
</reference>